<name>A0A5D2ED57_GOSDA</name>
<dbReference type="EMBL" id="CM017699">
    <property type="protein sequence ID" value="TYG91122.1"/>
    <property type="molecule type" value="Genomic_DNA"/>
</dbReference>
<evidence type="ECO:0000313" key="1">
    <source>
        <dbReference type="EMBL" id="TYG91122.1"/>
    </source>
</evidence>
<proteinExistence type="predicted"/>
<sequence length="60" mass="6994">MHASPISLPFGLSLFLIQSLYKQFQFLFVKVALSLADKESKCYFSCKYLDLVLNKEWESQ</sequence>
<dbReference type="AlphaFoldDB" id="A0A5D2ED57"/>
<dbReference type="Proteomes" id="UP000323506">
    <property type="component" value="Chromosome A12"/>
</dbReference>
<accession>A0A5D2ED57</accession>
<keyword evidence="2" id="KW-1185">Reference proteome</keyword>
<protein>
    <submittedName>
        <fullName evidence="1">Uncharacterized protein</fullName>
    </submittedName>
</protein>
<evidence type="ECO:0000313" key="2">
    <source>
        <dbReference type="Proteomes" id="UP000323506"/>
    </source>
</evidence>
<gene>
    <name evidence="1" type="ORF">ES288_A12G237800v1</name>
</gene>
<organism evidence="1 2">
    <name type="scientific">Gossypium darwinii</name>
    <name type="common">Darwin's cotton</name>
    <name type="synonym">Gossypium barbadense var. darwinii</name>
    <dbReference type="NCBI Taxonomy" id="34276"/>
    <lineage>
        <taxon>Eukaryota</taxon>
        <taxon>Viridiplantae</taxon>
        <taxon>Streptophyta</taxon>
        <taxon>Embryophyta</taxon>
        <taxon>Tracheophyta</taxon>
        <taxon>Spermatophyta</taxon>
        <taxon>Magnoliopsida</taxon>
        <taxon>eudicotyledons</taxon>
        <taxon>Gunneridae</taxon>
        <taxon>Pentapetalae</taxon>
        <taxon>rosids</taxon>
        <taxon>malvids</taxon>
        <taxon>Malvales</taxon>
        <taxon>Malvaceae</taxon>
        <taxon>Malvoideae</taxon>
        <taxon>Gossypium</taxon>
    </lineage>
</organism>
<reference evidence="1 2" key="1">
    <citation type="submission" date="2019-06" db="EMBL/GenBank/DDBJ databases">
        <title>WGS assembly of Gossypium darwinii.</title>
        <authorList>
            <person name="Chen Z.J."/>
            <person name="Sreedasyam A."/>
            <person name="Ando A."/>
            <person name="Song Q."/>
            <person name="De L."/>
            <person name="Hulse-Kemp A."/>
            <person name="Ding M."/>
            <person name="Ye W."/>
            <person name="Kirkbride R."/>
            <person name="Jenkins J."/>
            <person name="Plott C."/>
            <person name="Lovell J."/>
            <person name="Lin Y.-M."/>
            <person name="Vaughn R."/>
            <person name="Liu B."/>
            <person name="Li W."/>
            <person name="Simpson S."/>
            <person name="Scheffler B."/>
            <person name="Saski C."/>
            <person name="Grover C."/>
            <person name="Hu G."/>
            <person name="Conover J."/>
            <person name="Carlson J."/>
            <person name="Shu S."/>
            <person name="Boston L."/>
            <person name="Williams M."/>
            <person name="Peterson D."/>
            <person name="Mcgee K."/>
            <person name="Jones D."/>
            <person name="Wendel J."/>
            <person name="Stelly D."/>
            <person name="Grimwood J."/>
            <person name="Schmutz J."/>
        </authorList>
    </citation>
    <scope>NUCLEOTIDE SEQUENCE [LARGE SCALE GENOMIC DNA]</scope>
    <source>
        <strain evidence="1">1808015.09</strain>
    </source>
</reference>